<dbReference type="SUPFAM" id="SSF160631">
    <property type="entry name" value="SMI1/KNR4-like"/>
    <property type="match status" value="1"/>
</dbReference>
<sequence>MDDQRKDAVARALRSIAARIGAEAPEGWLRGRVRAECGAASVLHHGTGYVMADGGRRDLGVPLGGLRKAYGLGGGSAEDLTVEMVVEPSGRFEALTSRAITRMRHPDQEWFLHVLRPGTLPREPGADQDPPSDPTPAGDPEEAVRLFREYLGKRADILGQEEVLPPPLDAAERAALLEDFHCELPPDLVALYGEADGDHEIGLFHGHPWFGLESTTTHVHHHREWKWTDNPLWAMSGEARPPGVIRRRLGSPSWIPFATSTGGDYLAVDMDPGPAGRPGQVIRVGIHYDGAPVYVADSVTAMLRRLVAALDRGDYHEEDGYLDLDAGLPGHLGPGKSSWRGIAPLPGKRLRRLHSLAVDKVKDLDLEAVRTAPYLRSVALFGEGPVDLRPLRETPLEALQLHLDSVDLEQLAGHPTLRVLSLATRDPVDLSVLRTFPRLEGLELPEAAVRGIGAIGELDGLLSLTLSFEQWRELDEVPPLAAAGLGGDPTLAQVDEWAARFTPDERLGGYEYHVGRVQPDR</sequence>
<dbReference type="SMART" id="SM00860">
    <property type="entry name" value="SMI1_KNR4"/>
    <property type="match status" value="1"/>
</dbReference>
<dbReference type="AlphaFoldDB" id="A0A7W3LX12"/>
<dbReference type="RefSeq" id="WP_182847826.1">
    <property type="nucleotide sequence ID" value="NZ_BAAALP010000026.1"/>
</dbReference>
<proteinExistence type="predicted"/>
<dbReference type="InterPro" id="IPR037883">
    <property type="entry name" value="Knr4/Smi1-like_sf"/>
</dbReference>
<dbReference type="Gene3D" id="3.80.10.10">
    <property type="entry name" value="Ribonuclease Inhibitor"/>
    <property type="match status" value="1"/>
</dbReference>
<name>A0A7W3LX12_ACTNM</name>
<feature type="domain" description="Knr4/Smi1-like" evidence="2">
    <location>
        <begin position="167"/>
        <end position="305"/>
    </location>
</feature>
<evidence type="ECO:0000313" key="4">
    <source>
        <dbReference type="Proteomes" id="UP000572680"/>
    </source>
</evidence>
<evidence type="ECO:0000313" key="3">
    <source>
        <dbReference type="EMBL" id="MBA8955880.1"/>
    </source>
</evidence>
<dbReference type="PANTHER" id="PTHR47432:SF1">
    <property type="entry name" value="CELL WALL ASSEMBLY REGULATOR SMI1"/>
    <property type="match status" value="1"/>
</dbReference>
<comment type="caution">
    <text evidence="3">The sequence shown here is derived from an EMBL/GenBank/DDBJ whole genome shotgun (WGS) entry which is preliminary data.</text>
</comment>
<dbReference type="GO" id="GO:0043332">
    <property type="term" value="C:mating projection tip"/>
    <property type="evidence" value="ECO:0007669"/>
    <property type="project" value="TreeGrafter"/>
</dbReference>
<dbReference type="InterPro" id="IPR018958">
    <property type="entry name" value="Knr4/Smi1-like_dom"/>
</dbReference>
<dbReference type="Pfam" id="PF09346">
    <property type="entry name" value="SMI1_KNR4"/>
    <property type="match status" value="1"/>
</dbReference>
<dbReference type="InterPro" id="IPR032675">
    <property type="entry name" value="LRR_dom_sf"/>
</dbReference>
<dbReference type="Proteomes" id="UP000572680">
    <property type="component" value="Unassembled WGS sequence"/>
</dbReference>
<keyword evidence="4" id="KW-1185">Reference proteome</keyword>
<evidence type="ECO:0000259" key="2">
    <source>
        <dbReference type="SMART" id="SM00860"/>
    </source>
</evidence>
<feature type="region of interest" description="Disordered" evidence="1">
    <location>
        <begin position="118"/>
        <end position="140"/>
    </location>
</feature>
<organism evidence="3 4">
    <name type="scientific">Actinomadura namibiensis</name>
    <dbReference type="NCBI Taxonomy" id="182080"/>
    <lineage>
        <taxon>Bacteria</taxon>
        <taxon>Bacillati</taxon>
        <taxon>Actinomycetota</taxon>
        <taxon>Actinomycetes</taxon>
        <taxon>Streptosporangiales</taxon>
        <taxon>Thermomonosporaceae</taxon>
        <taxon>Actinomadura</taxon>
    </lineage>
</organism>
<reference evidence="3 4" key="1">
    <citation type="submission" date="2020-08" db="EMBL/GenBank/DDBJ databases">
        <title>Genomic Encyclopedia of Type Strains, Phase IV (KMG-IV): sequencing the most valuable type-strain genomes for metagenomic binning, comparative biology and taxonomic classification.</title>
        <authorList>
            <person name="Goeker M."/>
        </authorList>
    </citation>
    <scope>NUCLEOTIDE SEQUENCE [LARGE SCALE GENOMIC DNA]</scope>
    <source>
        <strain evidence="3 4">DSM 44197</strain>
    </source>
</reference>
<evidence type="ECO:0000256" key="1">
    <source>
        <dbReference type="SAM" id="MobiDB-lite"/>
    </source>
</evidence>
<dbReference type="PANTHER" id="PTHR47432">
    <property type="entry name" value="CELL WALL ASSEMBLY REGULATOR SMI1"/>
    <property type="match status" value="1"/>
</dbReference>
<accession>A0A7W3LX12</accession>
<dbReference type="EMBL" id="JACJIA010000013">
    <property type="protein sequence ID" value="MBA8955880.1"/>
    <property type="molecule type" value="Genomic_DNA"/>
</dbReference>
<protein>
    <submittedName>
        <fullName evidence="3">Cell wall assembly regulator SMI1</fullName>
    </submittedName>
</protein>
<dbReference type="InterPro" id="IPR051873">
    <property type="entry name" value="KNR4/SMI1_regulator"/>
</dbReference>
<gene>
    <name evidence="3" type="ORF">HNR61_007562</name>
</gene>